<proteinExistence type="predicted"/>
<dbReference type="Pfam" id="PF00646">
    <property type="entry name" value="F-box"/>
    <property type="match status" value="1"/>
</dbReference>
<dbReference type="SUPFAM" id="SSF81383">
    <property type="entry name" value="F-box domain"/>
    <property type="match status" value="1"/>
</dbReference>
<evidence type="ECO:0000256" key="1">
    <source>
        <dbReference type="SAM" id="MobiDB-lite"/>
    </source>
</evidence>
<gene>
    <name evidence="3" type="ORF">FA13DRAFT_60932</name>
</gene>
<feature type="domain" description="F-box" evidence="2">
    <location>
        <begin position="28"/>
        <end position="68"/>
    </location>
</feature>
<evidence type="ECO:0000259" key="2">
    <source>
        <dbReference type="SMART" id="SM00256"/>
    </source>
</evidence>
<organism evidence="3 4">
    <name type="scientific">Coprinellus micaceus</name>
    <name type="common">Glistening ink-cap mushroom</name>
    <name type="synonym">Coprinus micaceus</name>
    <dbReference type="NCBI Taxonomy" id="71717"/>
    <lineage>
        <taxon>Eukaryota</taxon>
        <taxon>Fungi</taxon>
        <taxon>Dikarya</taxon>
        <taxon>Basidiomycota</taxon>
        <taxon>Agaricomycotina</taxon>
        <taxon>Agaricomycetes</taxon>
        <taxon>Agaricomycetidae</taxon>
        <taxon>Agaricales</taxon>
        <taxon>Agaricineae</taxon>
        <taxon>Psathyrellaceae</taxon>
        <taxon>Coprinellus</taxon>
    </lineage>
</organism>
<dbReference type="EMBL" id="QPFP01000010">
    <property type="protein sequence ID" value="TEB34029.1"/>
    <property type="molecule type" value="Genomic_DNA"/>
</dbReference>
<dbReference type="SMART" id="SM00256">
    <property type="entry name" value="FBOX"/>
    <property type="match status" value="1"/>
</dbReference>
<name>A0A4Y7TKJ0_COPMI</name>
<comment type="caution">
    <text evidence="3">The sequence shown here is derived from an EMBL/GenBank/DDBJ whole genome shotgun (WGS) entry which is preliminary data.</text>
</comment>
<feature type="region of interest" description="Disordered" evidence="1">
    <location>
        <begin position="1"/>
        <end position="21"/>
    </location>
</feature>
<dbReference type="AlphaFoldDB" id="A0A4Y7TKJ0"/>
<evidence type="ECO:0000313" key="3">
    <source>
        <dbReference type="EMBL" id="TEB34029.1"/>
    </source>
</evidence>
<dbReference type="OrthoDB" id="2688364at2759"/>
<evidence type="ECO:0000313" key="4">
    <source>
        <dbReference type="Proteomes" id="UP000298030"/>
    </source>
</evidence>
<keyword evidence="4" id="KW-1185">Reference proteome</keyword>
<dbReference type="InterPro" id="IPR036047">
    <property type="entry name" value="F-box-like_dom_sf"/>
</dbReference>
<dbReference type="Proteomes" id="UP000298030">
    <property type="component" value="Unassembled WGS sequence"/>
</dbReference>
<accession>A0A4Y7TKJ0</accession>
<sequence length="322" mass="36087">MENASRHISGPLATRPERYDHGNQPFQLSGELLVQVMRYLDPFDILTLRKTCRFISGVSKAKIVWLTALEEVINGQSNFKLHLPVEKMSVLDLEHAATAPRRFRSLIQHRDVDEVPLPYSHRQLFFRRAPPLTGTYNVDGLFLIPGGRFMISMSGETLNLWDVGYNMNIPPSAYPLATADNCGRLYALCRTPDGKGVFLASKKTSGSIDSQATVLQIYWVRLAGDMDNSPPEFTLKARLDLGFPVDQAFTIRLCPSMALIRLRSHIAIWDWAQNTGCKWSSPILDDSNRPVRIHGISSELPVLITPCLPTVAACVRTNSSYM</sequence>
<reference evidence="3 4" key="1">
    <citation type="journal article" date="2019" name="Nat. Ecol. Evol.">
        <title>Megaphylogeny resolves global patterns of mushroom evolution.</title>
        <authorList>
            <person name="Varga T."/>
            <person name="Krizsan K."/>
            <person name="Foldi C."/>
            <person name="Dima B."/>
            <person name="Sanchez-Garcia M."/>
            <person name="Sanchez-Ramirez S."/>
            <person name="Szollosi G.J."/>
            <person name="Szarkandi J.G."/>
            <person name="Papp V."/>
            <person name="Albert L."/>
            <person name="Andreopoulos W."/>
            <person name="Angelini C."/>
            <person name="Antonin V."/>
            <person name="Barry K.W."/>
            <person name="Bougher N.L."/>
            <person name="Buchanan P."/>
            <person name="Buyck B."/>
            <person name="Bense V."/>
            <person name="Catcheside P."/>
            <person name="Chovatia M."/>
            <person name="Cooper J."/>
            <person name="Damon W."/>
            <person name="Desjardin D."/>
            <person name="Finy P."/>
            <person name="Geml J."/>
            <person name="Haridas S."/>
            <person name="Hughes K."/>
            <person name="Justo A."/>
            <person name="Karasinski D."/>
            <person name="Kautmanova I."/>
            <person name="Kiss B."/>
            <person name="Kocsube S."/>
            <person name="Kotiranta H."/>
            <person name="LaButti K.M."/>
            <person name="Lechner B.E."/>
            <person name="Liimatainen K."/>
            <person name="Lipzen A."/>
            <person name="Lukacs Z."/>
            <person name="Mihaltcheva S."/>
            <person name="Morgado L.N."/>
            <person name="Niskanen T."/>
            <person name="Noordeloos M.E."/>
            <person name="Ohm R.A."/>
            <person name="Ortiz-Santana B."/>
            <person name="Ovrebo C."/>
            <person name="Racz N."/>
            <person name="Riley R."/>
            <person name="Savchenko A."/>
            <person name="Shiryaev A."/>
            <person name="Soop K."/>
            <person name="Spirin V."/>
            <person name="Szebenyi C."/>
            <person name="Tomsovsky M."/>
            <person name="Tulloss R.E."/>
            <person name="Uehling J."/>
            <person name="Grigoriev I.V."/>
            <person name="Vagvolgyi C."/>
            <person name="Papp T."/>
            <person name="Martin F.M."/>
            <person name="Miettinen O."/>
            <person name="Hibbett D.S."/>
            <person name="Nagy L.G."/>
        </authorList>
    </citation>
    <scope>NUCLEOTIDE SEQUENCE [LARGE SCALE GENOMIC DNA]</scope>
    <source>
        <strain evidence="3 4">FP101781</strain>
    </source>
</reference>
<protein>
    <recommendedName>
        <fullName evidence="2">F-box domain-containing protein</fullName>
    </recommendedName>
</protein>
<dbReference type="InterPro" id="IPR001810">
    <property type="entry name" value="F-box_dom"/>
</dbReference>